<feature type="domain" description="Aminotransferase class I/classII large" evidence="3">
    <location>
        <begin position="44"/>
        <end position="401"/>
    </location>
</feature>
<dbReference type="EMBL" id="ABCS01000062">
    <property type="protein sequence ID" value="EDM76554.1"/>
    <property type="molecule type" value="Genomic_DNA"/>
</dbReference>
<dbReference type="SUPFAM" id="SSF55729">
    <property type="entry name" value="Acyl-CoA N-acyltransferases (Nat)"/>
    <property type="match status" value="1"/>
</dbReference>
<evidence type="ECO:0000256" key="2">
    <source>
        <dbReference type="ARBA" id="ARBA00022679"/>
    </source>
</evidence>
<dbReference type="Gene3D" id="3.40.640.10">
    <property type="entry name" value="Type I PLP-dependent aspartate aminotransferase-like (Major domain)"/>
    <property type="match status" value="1"/>
</dbReference>
<evidence type="ECO:0000259" key="4">
    <source>
        <dbReference type="Pfam" id="PF13480"/>
    </source>
</evidence>
<proteinExistence type="predicted"/>
<dbReference type="InterPro" id="IPR016181">
    <property type="entry name" value="Acyl_CoA_acyltransferase"/>
</dbReference>
<evidence type="ECO:0000313" key="5">
    <source>
        <dbReference type="EMBL" id="EDM76554.1"/>
    </source>
</evidence>
<sequence>MAATHNFFDTLDQVISDGAERRLGQLHTSNERLDGRQIRVEGQDLIHFGSCSYLALERHPALTAGVVDAVQRYGTQFSSSRTFMSLGLYEELETLLGEMFNRPVIATATTTLGHQSSLPVIVGDDDAVILDQQVHASVQTAAQLLKARGVETHVVRHNRMDALERKLLQLKAKKRHIWYLADGVYSMYGDCAPMAKLLELLDRHEQFHCYIDDAHGVGWAGKFGRGYALSQMPLGPDGQPREQHERMVVAVSLNKSFAAAGGALVLPNEAMRQRIRNCGPTLIFSGPIQPPMLGAAVASAKLHLSEALPVMQAELADKVAYCQQTMDELGLPQIGVSGAPLFFVPAGLPRIVYNIVHRMKAEGFYCNTGVFPAVPMRNGGVRFTINRELSKADIRSMLERLRHHYPLALAEEGQTEERFKKDFRFCGLDRTLQAPIERVEEPTANALKIRSFDSIAELTPDQQGRWDQRFADRGPMSVATLLELEQAFANPDAPREHLDFRYVEIEDEQGALVLAAHYVVGLVKEDMFAKVEVSEKVEAIRAGGDPDFLVSKAVVLGSPLSVGEHLFLDREHPRWAEALSELTGLLQTVKEECGATQVFLRDFPRGADKALERRMLELGYFEFGLPDMMVIDDLRWADRQDYLSRLSSKYRYNVRKEAIAHEERFEVLVGDEDPAAPLDEAELRRCYELYCQVHAGGLQINVFRLPYAVFAAMARHADFDVLRFRLTDEPQRGTVAVMFSYVGPTRYSALIVGFDKAIVRSHKVYKQALFRTVERAHALGSASLNLAFTAELEKKKLGARPRPTCAYVMLDDTFSASVLEAV</sequence>
<dbReference type="PANTHER" id="PTHR13693">
    <property type="entry name" value="CLASS II AMINOTRANSFERASE/8-AMINO-7-OXONONANOATE SYNTHASE"/>
    <property type="match status" value="1"/>
</dbReference>
<dbReference type="Pfam" id="PF00155">
    <property type="entry name" value="Aminotran_1_2"/>
    <property type="match status" value="1"/>
</dbReference>
<evidence type="ECO:0000313" key="6">
    <source>
        <dbReference type="Proteomes" id="UP000005801"/>
    </source>
</evidence>
<dbReference type="eggNOG" id="COG0156">
    <property type="taxonomic scope" value="Bacteria"/>
</dbReference>
<dbReference type="Pfam" id="PF13480">
    <property type="entry name" value="Acetyltransf_6"/>
    <property type="match status" value="1"/>
</dbReference>
<accession>A6GBZ2</accession>
<protein>
    <submittedName>
        <fullName evidence="5">Uncharacterized protein</fullName>
    </submittedName>
</protein>
<dbReference type="InterPro" id="IPR004839">
    <property type="entry name" value="Aminotransferase_I/II_large"/>
</dbReference>
<gene>
    <name evidence="5" type="ORF">PPSIR1_24139</name>
</gene>
<comment type="cofactor">
    <cofactor evidence="1">
        <name>pyridoxal 5'-phosphate</name>
        <dbReference type="ChEBI" id="CHEBI:597326"/>
    </cofactor>
</comment>
<dbReference type="GO" id="GO:0030170">
    <property type="term" value="F:pyridoxal phosphate binding"/>
    <property type="evidence" value="ECO:0007669"/>
    <property type="project" value="InterPro"/>
</dbReference>
<reference evidence="5 6" key="1">
    <citation type="submission" date="2007-06" db="EMBL/GenBank/DDBJ databases">
        <authorList>
            <person name="Shimkets L."/>
            <person name="Ferriera S."/>
            <person name="Johnson J."/>
            <person name="Kravitz S."/>
            <person name="Beeson K."/>
            <person name="Sutton G."/>
            <person name="Rogers Y.-H."/>
            <person name="Friedman R."/>
            <person name="Frazier M."/>
            <person name="Venter J.C."/>
        </authorList>
    </citation>
    <scope>NUCLEOTIDE SEQUENCE [LARGE SCALE GENOMIC DNA]</scope>
    <source>
        <strain evidence="5 6">SIR-1</strain>
    </source>
</reference>
<keyword evidence="6" id="KW-1185">Reference proteome</keyword>
<dbReference type="AlphaFoldDB" id="A6GBZ2"/>
<dbReference type="InterPro" id="IPR015421">
    <property type="entry name" value="PyrdxlP-dep_Trfase_major"/>
</dbReference>
<dbReference type="Proteomes" id="UP000005801">
    <property type="component" value="Unassembled WGS sequence"/>
</dbReference>
<dbReference type="InterPro" id="IPR015422">
    <property type="entry name" value="PyrdxlP-dep_Trfase_small"/>
</dbReference>
<organism evidence="5 6">
    <name type="scientific">Plesiocystis pacifica SIR-1</name>
    <dbReference type="NCBI Taxonomy" id="391625"/>
    <lineage>
        <taxon>Bacteria</taxon>
        <taxon>Pseudomonadati</taxon>
        <taxon>Myxococcota</taxon>
        <taxon>Polyangia</taxon>
        <taxon>Nannocystales</taxon>
        <taxon>Nannocystaceae</taxon>
        <taxon>Plesiocystis</taxon>
    </lineage>
</organism>
<dbReference type="InterPro" id="IPR015424">
    <property type="entry name" value="PyrdxlP-dep_Trfase"/>
</dbReference>
<dbReference type="GO" id="GO:0016740">
    <property type="term" value="F:transferase activity"/>
    <property type="evidence" value="ECO:0007669"/>
    <property type="project" value="UniProtKB-KW"/>
</dbReference>
<feature type="domain" description="BioF2-like acetyltransferase" evidence="4">
    <location>
        <begin position="648"/>
        <end position="785"/>
    </location>
</feature>
<keyword evidence="2" id="KW-0808">Transferase</keyword>
<dbReference type="InterPro" id="IPR038740">
    <property type="entry name" value="BioF2-like_GNAT_dom"/>
</dbReference>
<comment type="caution">
    <text evidence="5">The sequence shown here is derived from an EMBL/GenBank/DDBJ whole genome shotgun (WGS) entry which is preliminary data.</text>
</comment>
<name>A6GBZ2_9BACT</name>
<evidence type="ECO:0000259" key="3">
    <source>
        <dbReference type="Pfam" id="PF00155"/>
    </source>
</evidence>
<dbReference type="PANTHER" id="PTHR13693:SF3">
    <property type="entry name" value="LD36009P"/>
    <property type="match status" value="1"/>
</dbReference>
<dbReference type="SUPFAM" id="SSF53383">
    <property type="entry name" value="PLP-dependent transferases"/>
    <property type="match status" value="1"/>
</dbReference>
<dbReference type="Gene3D" id="3.90.1150.10">
    <property type="entry name" value="Aspartate Aminotransferase, domain 1"/>
    <property type="match status" value="1"/>
</dbReference>
<dbReference type="STRING" id="391625.PPSIR1_24139"/>
<evidence type="ECO:0000256" key="1">
    <source>
        <dbReference type="ARBA" id="ARBA00001933"/>
    </source>
</evidence>
<dbReference type="RefSeq" id="WP_006974233.1">
    <property type="nucleotide sequence ID" value="NZ_ABCS01000062.1"/>
</dbReference>
<dbReference type="InterPro" id="IPR050087">
    <property type="entry name" value="AON_synthase_class-II"/>
</dbReference>